<dbReference type="EMBL" id="MN227002">
    <property type="protein sequence ID" value="QII57462.1"/>
    <property type="molecule type" value="mRNA"/>
</dbReference>
<dbReference type="SFLD" id="SFLDS00019">
    <property type="entry name" value="Glutathione_Transferase_(cytos"/>
    <property type="match status" value="1"/>
</dbReference>
<dbReference type="InterPro" id="IPR036282">
    <property type="entry name" value="Glutathione-S-Trfase_C_sf"/>
</dbReference>
<dbReference type="InterPro" id="IPR036249">
    <property type="entry name" value="Thioredoxin-like_sf"/>
</dbReference>
<feature type="domain" description="GST C-terminal" evidence="4">
    <location>
        <begin position="88"/>
        <end position="211"/>
    </location>
</feature>
<dbReference type="PANTHER" id="PTHR43969">
    <property type="entry name" value="GLUTATHIONE S TRANSFERASE D10, ISOFORM A-RELATED"/>
    <property type="match status" value="1"/>
</dbReference>
<dbReference type="GO" id="GO:0006749">
    <property type="term" value="P:glutathione metabolic process"/>
    <property type="evidence" value="ECO:0007669"/>
    <property type="project" value="TreeGrafter"/>
</dbReference>
<dbReference type="SFLD" id="SFLDG00358">
    <property type="entry name" value="Main_(cytGST)"/>
    <property type="match status" value="1"/>
</dbReference>
<dbReference type="SFLD" id="SFLDG01153">
    <property type="entry name" value="Main.4:_Theta-like"/>
    <property type="match status" value="1"/>
</dbReference>
<dbReference type="Gene3D" id="3.40.30.10">
    <property type="entry name" value="Glutaredoxin"/>
    <property type="match status" value="1"/>
</dbReference>
<dbReference type="InterPro" id="IPR010987">
    <property type="entry name" value="Glutathione-S-Trfase_C-like"/>
</dbReference>
<comment type="similarity">
    <text evidence="2">Belongs to the GST superfamily.</text>
</comment>
<keyword evidence="5" id="KW-0808">Transferase</keyword>
<accession>A0A6G7K331</accession>
<proteinExistence type="evidence at transcript level"/>
<protein>
    <submittedName>
        <fullName evidence="5">Glutathione-S transferase epsilon3</fullName>
        <ecNumber evidence="5">2.5.1.18</ecNumber>
    </submittedName>
</protein>
<dbReference type="Pfam" id="PF02798">
    <property type="entry name" value="GST_N"/>
    <property type="match status" value="1"/>
</dbReference>
<dbReference type="CDD" id="cd03177">
    <property type="entry name" value="GST_C_Delta_Epsilon"/>
    <property type="match status" value="1"/>
</dbReference>
<dbReference type="GO" id="GO:0004364">
    <property type="term" value="F:glutathione transferase activity"/>
    <property type="evidence" value="ECO:0007669"/>
    <property type="project" value="UniProtKB-EC"/>
</dbReference>
<dbReference type="CDD" id="cd03045">
    <property type="entry name" value="GST_N_Delta_Epsilon"/>
    <property type="match status" value="1"/>
</dbReference>
<dbReference type="InterPro" id="IPR004046">
    <property type="entry name" value="GST_C"/>
</dbReference>
<organism evidence="5">
    <name type="scientific">Xenocatantops brachycerus</name>
    <dbReference type="NCBI Taxonomy" id="227619"/>
    <lineage>
        <taxon>Eukaryota</taxon>
        <taxon>Metazoa</taxon>
        <taxon>Ecdysozoa</taxon>
        <taxon>Arthropoda</taxon>
        <taxon>Hexapoda</taxon>
        <taxon>Insecta</taxon>
        <taxon>Pterygota</taxon>
        <taxon>Neoptera</taxon>
        <taxon>Polyneoptera</taxon>
        <taxon>Orthoptera</taxon>
        <taxon>Caelifera</taxon>
        <taxon>Acrididea</taxon>
        <taxon>Acridomorpha</taxon>
        <taxon>Acridoidea</taxon>
        <taxon>Acrididae</taxon>
        <taxon>Catantopinae</taxon>
        <taxon>Xenocatantops</taxon>
    </lineage>
</organism>
<evidence type="ECO:0000259" key="4">
    <source>
        <dbReference type="PROSITE" id="PS50405"/>
    </source>
</evidence>
<evidence type="ECO:0000313" key="5">
    <source>
        <dbReference type="EMBL" id="QII57462.1"/>
    </source>
</evidence>
<evidence type="ECO:0000256" key="1">
    <source>
        <dbReference type="ARBA" id="ARBA00011738"/>
    </source>
</evidence>
<dbReference type="Gene3D" id="1.20.1050.10">
    <property type="match status" value="1"/>
</dbReference>
<dbReference type="SUPFAM" id="SSF52833">
    <property type="entry name" value="Thioredoxin-like"/>
    <property type="match status" value="1"/>
</dbReference>
<dbReference type="InterPro" id="IPR004045">
    <property type="entry name" value="Glutathione_S-Trfase_N"/>
</dbReference>
<dbReference type="InterPro" id="IPR040079">
    <property type="entry name" value="Glutathione_S-Trfase"/>
</dbReference>
<evidence type="ECO:0000259" key="3">
    <source>
        <dbReference type="PROSITE" id="PS50404"/>
    </source>
</evidence>
<reference evidence="5" key="1">
    <citation type="submission" date="2019-07" db="EMBL/GenBank/DDBJ databases">
        <authorList>
            <person name="Ma G."/>
        </authorList>
    </citation>
    <scope>NUCLEOTIDE SEQUENCE</scope>
</reference>
<dbReference type="EC" id="2.5.1.18" evidence="5"/>
<dbReference type="FunFam" id="1.20.1050.10:FF:000007">
    <property type="entry name" value="Glutathione S-transferase 1-1"/>
    <property type="match status" value="1"/>
</dbReference>
<dbReference type="Pfam" id="PF00043">
    <property type="entry name" value="GST_C"/>
    <property type="match status" value="1"/>
</dbReference>
<feature type="domain" description="GST N-terminal" evidence="3">
    <location>
        <begin position="1"/>
        <end position="82"/>
    </location>
</feature>
<dbReference type="PROSITE" id="PS50404">
    <property type="entry name" value="GST_NTER"/>
    <property type="match status" value="1"/>
</dbReference>
<dbReference type="PANTHER" id="PTHR43969:SF9">
    <property type="entry name" value="GLUTATHIONE S TRANSFERASE D10, ISOFORM A-RELATED"/>
    <property type="match status" value="1"/>
</dbReference>
<name>A0A6G7K331_9ORTH</name>
<evidence type="ECO:0000256" key="2">
    <source>
        <dbReference type="RuleBase" id="RU003494"/>
    </source>
</evidence>
<dbReference type="SUPFAM" id="SSF47616">
    <property type="entry name" value="GST C-terminal domain-like"/>
    <property type="match status" value="1"/>
</dbReference>
<comment type="subunit">
    <text evidence="1">Homodimer.</text>
</comment>
<dbReference type="PROSITE" id="PS50405">
    <property type="entry name" value="GST_CTER"/>
    <property type="match status" value="1"/>
</dbReference>
<dbReference type="AlphaFoldDB" id="A0A6G7K331"/>
<sequence length="222" mass="24603">MPITLYYYPASPGPRFVLATAKAIGVDIDVKLVDLLAKEHLKEEYLKINPEHTIPALDDNGFIIWDSHAIATYLVSQYGKDDSLYPKEPKKRARVDQRLYFEATTLFPRFKAVAFPLLFLGKNEVEPDKKTAIYEALGLLEKYLEPTGWVAGEGATLADIACAATASSLLASGVDFTAFPRTRNWLERCNREIPGFEETNAEGAKQIGQVLSSRLPPNALGL</sequence>
<dbReference type="FunFam" id="3.40.30.10:FF:000034">
    <property type="entry name" value="glutathione S-transferase 1"/>
    <property type="match status" value="1"/>
</dbReference>